<evidence type="ECO:0000313" key="2">
    <source>
        <dbReference type="EMBL" id="EGZ19223.1"/>
    </source>
</evidence>
<reference evidence="2 3" key="1">
    <citation type="journal article" date="2006" name="Science">
        <title>Phytophthora genome sequences uncover evolutionary origins and mechanisms of pathogenesis.</title>
        <authorList>
            <person name="Tyler B.M."/>
            <person name="Tripathy S."/>
            <person name="Zhang X."/>
            <person name="Dehal P."/>
            <person name="Jiang R.H."/>
            <person name="Aerts A."/>
            <person name="Arredondo F.D."/>
            <person name="Baxter L."/>
            <person name="Bensasson D."/>
            <person name="Beynon J.L."/>
            <person name="Chapman J."/>
            <person name="Damasceno C.M."/>
            <person name="Dorrance A.E."/>
            <person name="Dou D."/>
            <person name="Dickerman A.W."/>
            <person name="Dubchak I.L."/>
            <person name="Garbelotto M."/>
            <person name="Gijzen M."/>
            <person name="Gordon S.G."/>
            <person name="Govers F."/>
            <person name="Grunwald N.J."/>
            <person name="Huang W."/>
            <person name="Ivors K.L."/>
            <person name="Jones R.W."/>
            <person name="Kamoun S."/>
            <person name="Krampis K."/>
            <person name="Lamour K.H."/>
            <person name="Lee M.K."/>
            <person name="McDonald W.H."/>
            <person name="Medina M."/>
            <person name="Meijer H.J."/>
            <person name="Nordberg E.K."/>
            <person name="Maclean D.J."/>
            <person name="Ospina-Giraldo M.D."/>
            <person name="Morris P.F."/>
            <person name="Phuntumart V."/>
            <person name="Putnam N.H."/>
            <person name="Rash S."/>
            <person name="Rose J.K."/>
            <person name="Sakihama Y."/>
            <person name="Salamov A.A."/>
            <person name="Savidor A."/>
            <person name="Scheuring C.F."/>
            <person name="Smith B.M."/>
            <person name="Sobral B.W."/>
            <person name="Terry A."/>
            <person name="Torto-Alalibo T.A."/>
            <person name="Win J."/>
            <person name="Xu Z."/>
            <person name="Zhang H."/>
            <person name="Grigoriev I.V."/>
            <person name="Rokhsar D.S."/>
            <person name="Boore J.L."/>
        </authorList>
    </citation>
    <scope>NUCLEOTIDE SEQUENCE [LARGE SCALE GENOMIC DNA]</scope>
    <source>
        <strain evidence="2 3">P6497</strain>
    </source>
</reference>
<accession>G4ZAM6</accession>
<dbReference type="GeneID" id="20645622"/>
<dbReference type="RefSeq" id="XP_009521940.1">
    <property type="nucleotide sequence ID" value="XM_009523645.1"/>
</dbReference>
<feature type="region of interest" description="Disordered" evidence="1">
    <location>
        <begin position="135"/>
        <end position="226"/>
    </location>
</feature>
<dbReference type="KEGG" id="psoj:PHYSODRAFT_327523"/>
<proteinExistence type="predicted"/>
<dbReference type="InParanoid" id="G4ZAM6"/>
<organism evidence="2 3">
    <name type="scientific">Phytophthora sojae (strain P6497)</name>
    <name type="common">Soybean stem and root rot agent</name>
    <name type="synonym">Phytophthora megasperma f. sp. glycines</name>
    <dbReference type="NCBI Taxonomy" id="1094619"/>
    <lineage>
        <taxon>Eukaryota</taxon>
        <taxon>Sar</taxon>
        <taxon>Stramenopiles</taxon>
        <taxon>Oomycota</taxon>
        <taxon>Peronosporomycetes</taxon>
        <taxon>Peronosporales</taxon>
        <taxon>Peronosporaceae</taxon>
        <taxon>Phytophthora</taxon>
    </lineage>
</organism>
<gene>
    <name evidence="2" type="ORF">PHYSODRAFT_327523</name>
</gene>
<keyword evidence="3" id="KW-1185">Reference proteome</keyword>
<sequence>MAGEDGQQRASEWSFREPLSLDDVELRQRQVLEDGEVCDVSYAHSIQGRETAKITYKELRKVCSNLGVRYYKNKPKDLMMELIAQKKLKGQVPESYRFLKITRERKTDNRERVVLHNDVENRDPMENRSLFDNQVQDEEDQEDHEMSEAHQLFISPKRQRTATDPITITSSSATNTFLQPVSPAASESEHRSSSSPGYGSGSGSGIPSTSASVTDRNPGEMSLKDRSDTFTLLRHVRQQILDVEEEIAAHTESGIVQLSNIKTQRLAEDLEFYLSERHALMQKLASSRFK</sequence>
<feature type="compositionally biased region" description="Acidic residues" evidence="1">
    <location>
        <begin position="135"/>
        <end position="145"/>
    </location>
</feature>
<protein>
    <submittedName>
        <fullName evidence="2">Uncharacterized protein</fullName>
    </submittedName>
</protein>
<name>G4ZAM6_PHYSP</name>
<dbReference type="Proteomes" id="UP000002640">
    <property type="component" value="Unassembled WGS sequence"/>
</dbReference>
<dbReference type="EMBL" id="JH159153">
    <property type="protein sequence ID" value="EGZ19223.1"/>
    <property type="molecule type" value="Genomic_DNA"/>
</dbReference>
<dbReference type="OMA" id="LMMELIA"/>
<dbReference type="AlphaFoldDB" id="G4ZAM6"/>
<evidence type="ECO:0000256" key="1">
    <source>
        <dbReference type="SAM" id="MobiDB-lite"/>
    </source>
</evidence>
<feature type="compositionally biased region" description="Polar residues" evidence="1">
    <location>
        <begin position="162"/>
        <end position="179"/>
    </location>
</feature>
<evidence type="ECO:0000313" key="3">
    <source>
        <dbReference type="Proteomes" id="UP000002640"/>
    </source>
</evidence>